<dbReference type="Gene3D" id="2.60.40.3440">
    <property type="match status" value="2"/>
</dbReference>
<dbReference type="EMBL" id="JABBPG010000009">
    <property type="protein sequence ID" value="NOU52353.1"/>
    <property type="molecule type" value="Genomic_DNA"/>
</dbReference>
<dbReference type="PROSITE" id="PS51854">
    <property type="entry name" value="CSPG"/>
    <property type="match status" value="1"/>
</dbReference>
<name>A0A849VIQ3_9GAMM</name>
<dbReference type="InterPro" id="IPR003644">
    <property type="entry name" value="Calx_beta"/>
</dbReference>
<evidence type="ECO:0000256" key="2">
    <source>
        <dbReference type="ARBA" id="ARBA00022729"/>
    </source>
</evidence>
<dbReference type="Pfam" id="PF17963">
    <property type="entry name" value="Big_9"/>
    <property type="match status" value="5"/>
</dbReference>
<evidence type="ECO:0000259" key="6">
    <source>
        <dbReference type="SMART" id="SM00736"/>
    </source>
</evidence>
<dbReference type="GO" id="GO:0016020">
    <property type="term" value="C:membrane"/>
    <property type="evidence" value="ECO:0007669"/>
    <property type="project" value="InterPro"/>
</dbReference>
<dbReference type="InterPro" id="IPR006644">
    <property type="entry name" value="Cadg"/>
</dbReference>
<feature type="chain" id="PRO_5032324121" evidence="5">
    <location>
        <begin position="27"/>
        <end position="2810"/>
    </location>
</feature>
<keyword evidence="8" id="KW-1185">Reference proteome</keyword>
<dbReference type="SUPFAM" id="SSF49313">
    <property type="entry name" value="Cadherin-like"/>
    <property type="match status" value="3"/>
</dbReference>
<dbReference type="InterPro" id="IPR015919">
    <property type="entry name" value="Cadherin-like_sf"/>
</dbReference>
<dbReference type="PANTHER" id="PTHR34720:SF9">
    <property type="entry name" value="BLR4714 PROTEIN"/>
    <property type="match status" value="1"/>
</dbReference>
<dbReference type="NCBIfam" id="NF041766">
    <property type="entry name" value="choice_anch_U"/>
    <property type="match status" value="1"/>
</dbReference>
<keyword evidence="2 5" id="KW-0732">Signal</keyword>
<evidence type="ECO:0000256" key="5">
    <source>
        <dbReference type="SAM" id="SignalP"/>
    </source>
</evidence>
<proteinExistence type="inferred from homology"/>
<dbReference type="GO" id="GO:0007154">
    <property type="term" value="P:cell communication"/>
    <property type="evidence" value="ECO:0007669"/>
    <property type="project" value="InterPro"/>
</dbReference>
<keyword evidence="3" id="KW-0677">Repeat</keyword>
<dbReference type="InterPro" id="IPR013783">
    <property type="entry name" value="Ig-like_fold"/>
</dbReference>
<dbReference type="InterPro" id="IPR038081">
    <property type="entry name" value="CalX-like_sf"/>
</dbReference>
<dbReference type="PANTHER" id="PTHR34720">
    <property type="entry name" value="MICROCYSTIN DEPENDENT PROTEIN"/>
    <property type="match status" value="1"/>
</dbReference>
<gene>
    <name evidence="7" type="ORF">HG263_17670</name>
</gene>
<dbReference type="Proteomes" id="UP000586305">
    <property type="component" value="Unassembled WGS sequence"/>
</dbReference>
<protein>
    <submittedName>
        <fullName evidence="7">Tandem-95 repeat protein</fullName>
    </submittedName>
</protein>
<feature type="domain" description="Dystroglycan-type cadherin-like" evidence="6">
    <location>
        <begin position="1735"/>
        <end position="1826"/>
    </location>
</feature>
<dbReference type="InterPro" id="IPR053784">
    <property type="entry name" value="Choice_anch_U_dom"/>
</dbReference>
<dbReference type="Gene3D" id="2.60.40.2810">
    <property type="match status" value="2"/>
</dbReference>
<evidence type="ECO:0000256" key="1">
    <source>
        <dbReference type="ARBA" id="ARBA00005529"/>
    </source>
</evidence>
<dbReference type="Gene3D" id="2.60.40.1220">
    <property type="match status" value="1"/>
</dbReference>
<dbReference type="SMART" id="SM00736">
    <property type="entry name" value="CADG"/>
    <property type="match status" value="3"/>
</dbReference>
<accession>A0A849VIQ3</accession>
<dbReference type="Pfam" id="PF05345">
    <property type="entry name" value="He_PIG"/>
    <property type="match status" value="3"/>
</dbReference>
<comment type="caution">
    <text evidence="7">The sequence shown here is derived from an EMBL/GenBank/DDBJ whole genome shotgun (WGS) entry which is preliminary data.</text>
</comment>
<evidence type="ECO:0000256" key="3">
    <source>
        <dbReference type="ARBA" id="ARBA00022737"/>
    </source>
</evidence>
<sequence>MSVKQMFNVLIVLIFALISLAGKAYAAQTISFENVGAMDSGGTGYRTVTGHSGYLVPNNLQDYGLSDTHGVNPYIIGSPQTFIFKADGSNVTHFDVTDIKIHAYSNVDIDLTNATQVVFKNASGDTLSTLQLSALTRLSKSSTAGLADLFGSFEPVAGVSSIEFTVHEFTNSNNIFNVSFIGLVVDNVNAQSDTTPPAVSSINLFGTPSAGSTSLTYRVVFDESATNISTDDFTLTTVSGNATGSIAFVSGDSGTSVDVVVSGISGVGSLRLDLKSNTNITDSLGNGNNTNGYVDSFNGAVHTVDRTPKVTYVTSQQEGTFKVGDTINISVNFDQSVLVTGAPTLTLETGTTDRTAAFANVSGSKVTFNYTVQPGDVSADLAYVSTSALALNSGTIKDSLGNAAILTLATPGTANSLSANKAIVIDGIVPSINVSGSSSANGGFGVSASGDLTLKFSETMKLGSSGTITLVDSNGNVIETFAVDSTQISLSGDTLTINPSADLSAGVSYAVRMDSGFLTDQNGNAFAGFSDNTGFTFTVAPTVELSVDNATISEKSGEATVTVALKDASGNAVTATNAVTVSLNTSGTATGAGTDYTLSDNISSGVTIAAGSSTRTFKVTAVDDSVIDDNETIVIDIASITTDNAVESGIQTVTITLDENDAPVFANLDGTPAFTENGSAVVLDSNVTVSDTELDALNNNSGSYDGASITIVRAGGANASDVFGSTGNLAELTQDQALAYNNTTVGTVTTNSAGSLKLTFNSSATTTVVNSVLQNITYTNSSEAPGTAATLAWTFNDGIANSSGTNQTVVAITPVNDAPTLDDTQTPVFTAIIEDISDANNTGVDIATLVVDNSIGDVDGSAVEAIAVVGVDNTNGVWQYSTDNGTHWLNLSDTTAQSVDLTTTARLLDGALTEANTHKIRFVANAHYHGSSSITFVAWDKSAGTAGDEVDATVKGGTAAFSAKSDVAAITVTSVNDAPQLATNAAITLAEGATTTITSAYLNEGDVDDSGAGLTYTITTAPANGSLFVDADNDDTLDAVELLTQNATFTQQDIDNGNLMYTHNSSDTTSDSFVFTLADGGEDNAAPLTGQTFNFTITPVNDPVSLTTPPTDISVTEDASSNLDLSALTLIDGDSGSVTVTISADKGKFATPADGSSGGVTATLSQDGKTITLVGSATAIDTYLNTAANIKYTGEENSQGDNQAIITITGNDGSGSVELAKVNVDITDVNDAPVINNLNGEQFDYNASAQSFVIVNQGSAATVTDIDTDTFNGGTLLVSIASGAQASEDVLAIDDSSAAIQLSGGQIVYNLSNVGTFSGGSNGSALTVNFNGNANNAVVAAIINAISYDNSQDSAGTAGNRVVRFALSDGEGGISANADVTINLTVNTAPTIVLGQLLDYTENDAATIIDSQATANDADGDANWQGNGAKLVASISANGLAEDILSINTNGDFSISNGQLSYQDTVVGTISETSGTANDGVVTGSDSLTVNLSAGSNAIVQALVRALSYENTSDNPSTTPRNVKVELTDTLAGSVSQSISIVVKAVNDAPTITGTPVVTVDQDQAYSFTPVGKDIDSKTLTYTLENNPKWLSINKSSGELNGTPRNVDVGTTKGIVVSVSDGELSAKLTAFDLTVININDAPTISGSPRTSVNERQLYTFTPKASDIDGDKLTFSIANKPAWLSLNTATGALSGTPVQSGVGTTNNIVLTVSDGKLQASLPAFSLTVINVNDAPTISGQPATSVVEGDSYSFTPIAQDIDSVNLTFSIENKPTWASFNPQTGELSGTPTGDDVGVTGNVSISVSDGQLSDSLKPFNLTVSVRNTAPKASPQTVKVDEDGRVVIKAQVSDEQGDKLALTVQKQPQSGALSSTESGWVYTPNANFNGQDSFAYLASDGELTSEIATVTVTVNPINDAPSAQDDNITLIKTADDSYTLAVLGNDADIDGDVLRVEGVTSSIGNATANGSTINYQAPEGYVGKVSFSYSVTDGNKGRANAKVDLEITGNRNTQAPTLNVPTDLTVNATGLFTKVNLGVASAKDAQGNILPVSLVDAKTVFSPGKHNVYWQTQDSGGLETIAQQVLNVKPLISLSKDQVVAEGSEVAVPVLLNGISPTYPLDIAYTIGGTASQSDHTALSGVVTINSGTQATINFTVLVDTIAEQEETVVVTLDPELNLGHKRQTVIRIRESNIAPTLSLNVQQQGETRMTVSQADGEVTINATADDANSTDKLTMSWLSDLSNISGDSTRFVFDPTAASLGVHAIKAIVTDNGAPAMNATETVYVEVIERLAGLSDVDTDGDLIPDSEEGYKDSDGDGIADYLDAIDECNVVPAQVNNQSAFLVEGDPGVCLRRGAVAALSNTGGLQLDSDEQQGIVRDTQARNSGGIFDYIAYGLPEQGQNYNLVLPQQLPIPANAVYRKYTQAKGWGEFVEDENNQVFSAAGEFGYCPPPGDAQWQAGLTEGHWCVQLVVQDGGPNDADGEANGTVVDPSGVAVYLSDNMQPVANEDSVNLPWNSSLEIDVLANDSDADNDTLALSQASAQFGMVEITAQQTLKYVAAEQFVGVDVVTYSISDGQGGTAHSQVIVEVVGNRAPVVQGEQITALHHKPIIIDVLANDSDPDGDSLSVSTVTANNGEVTIIDSSKLSYVSNIGFSGVDIVNYVVHDDQGAASEGLVQVQVTANRLPITQSDMAQLYVGESISIDVLANDSDADGDELTIVEASALQGSVSIQQGILLAYTAKAGFSGTDTVTYMLSDGYGEPVAGSVSVTVKAVAENSDGKGEANNHSKSSGGSLLWLYVFMLASLISRRSLRR</sequence>
<dbReference type="FunFam" id="2.60.40.10:FF:002543">
    <property type="match status" value="1"/>
</dbReference>
<reference evidence="7 8" key="1">
    <citation type="submission" date="2020-04" db="EMBL/GenBank/DDBJ databases">
        <title>Pseudoalteromonas caenipelagi sp. nov., isolated from a tidal flat.</title>
        <authorList>
            <person name="Park S."/>
            <person name="Yoon J.-H."/>
        </authorList>
    </citation>
    <scope>NUCLEOTIDE SEQUENCE [LARGE SCALE GENOMIC DNA]</scope>
    <source>
        <strain evidence="7 8">JBTF-M23</strain>
    </source>
</reference>
<evidence type="ECO:0000313" key="8">
    <source>
        <dbReference type="Proteomes" id="UP000586305"/>
    </source>
</evidence>
<dbReference type="Pfam" id="PF03160">
    <property type="entry name" value="Calx-beta"/>
    <property type="match status" value="2"/>
</dbReference>
<dbReference type="Gene3D" id="2.60.40.10">
    <property type="entry name" value="Immunoglobulins"/>
    <property type="match status" value="3"/>
</dbReference>
<dbReference type="RefSeq" id="WP_171627414.1">
    <property type="nucleotide sequence ID" value="NZ_JABBPG010000009.1"/>
</dbReference>
<feature type="domain" description="Dystroglycan-type cadherin-like" evidence="6">
    <location>
        <begin position="1550"/>
        <end position="1642"/>
    </location>
</feature>
<dbReference type="NCBIfam" id="NF012211">
    <property type="entry name" value="tand_rpt_95"/>
    <property type="match status" value="5"/>
</dbReference>
<organism evidence="7 8">
    <name type="scientific">Pseudoalteromonas caenipelagi</name>
    <dbReference type="NCBI Taxonomy" id="2726988"/>
    <lineage>
        <taxon>Bacteria</taxon>
        <taxon>Pseudomonadati</taxon>
        <taxon>Pseudomonadota</taxon>
        <taxon>Gammaproteobacteria</taxon>
        <taxon>Alteromonadales</taxon>
        <taxon>Pseudoalteromonadaceae</taxon>
        <taxon>Pseudoalteromonas</taxon>
    </lineage>
</organism>
<comment type="similarity">
    <text evidence="1">Belongs to the FRAS1 family.</text>
</comment>
<keyword evidence="4" id="KW-0106">Calcium</keyword>
<dbReference type="GO" id="GO:0005509">
    <property type="term" value="F:calcium ion binding"/>
    <property type="evidence" value="ECO:0007669"/>
    <property type="project" value="InterPro"/>
</dbReference>
<dbReference type="Gene3D" id="2.60.40.2030">
    <property type="match status" value="2"/>
</dbReference>
<dbReference type="Pfam" id="PF16184">
    <property type="entry name" value="Cadherin_3"/>
    <property type="match status" value="1"/>
</dbReference>
<feature type="domain" description="Dystroglycan-type cadherin-like" evidence="6">
    <location>
        <begin position="1643"/>
        <end position="1734"/>
    </location>
</feature>
<evidence type="ECO:0000313" key="7">
    <source>
        <dbReference type="EMBL" id="NOU52353.1"/>
    </source>
</evidence>
<evidence type="ECO:0000256" key="4">
    <source>
        <dbReference type="ARBA" id="ARBA00022837"/>
    </source>
</evidence>
<dbReference type="InterPro" id="IPR039005">
    <property type="entry name" value="CSPG_rpt"/>
</dbReference>
<feature type="signal peptide" evidence="5">
    <location>
        <begin position="1"/>
        <end position="26"/>
    </location>
</feature>
<dbReference type="SUPFAM" id="SSF141072">
    <property type="entry name" value="CalX-like"/>
    <property type="match status" value="2"/>
</dbReference>
<dbReference type="InterPro" id="IPR014755">
    <property type="entry name" value="Cu-Rt/internalin_Ig-like"/>
</dbReference>